<reference evidence="3" key="1">
    <citation type="journal article" date="2010" name="Mol. Biosyst.">
        <title>Complete genome sequence and comparative analysis of Shewanella violacea, a psychrophilic and piezophilic bacterium from deep sea floor sediments.</title>
        <authorList>
            <person name="Aono E."/>
            <person name="Baba T."/>
            <person name="Ara T."/>
            <person name="Nishi T."/>
            <person name="Nakamichi T."/>
            <person name="Inamoto E."/>
            <person name="Toyonaga H."/>
            <person name="Hasegawa M."/>
            <person name="Takai Y."/>
            <person name="Okumura Y."/>
            <person name="Baba M."/>
            <person name="Tomita M."/>
            <person name="Kato C."/>
            <person name="Oshima T."/>
            <person name="Nakasone K."/>
            <person name="Mori H."/>
        </authorList>
    </citation>
    <scope>NUCLEOTIDE SEQUENCE [LARGE SCALE GENOMIC DNA]</scope>
    <source>
        <strain evidence="3">JCM 10179 / CIP 106290 / LMG 19151 / DSS12</strain>
    </source>
</reference>
<dbReference type="EMBL" id="AP011177">
    <property type="protein sequence ID" value="BAJ04286.1"/>
    <property type="molecule type" value="Genomic_DNA"/>
</dbReference>
<gene>
    <name evidence="2" type="ordered locus">SVI_4315</name>
</gene>
<proteinExistence type="predicted"/>
<dbReference type="KEGG" id="svo:SVI_4315"/>
<dbReference type="eggNOG" id="COG3205">
    <property type="taxonomic scope" value="Bacteria"/>
</dbReference>
<sequence>MTKTFTFAILHFTVAFTVTYLLTGSVILGGAIALIEPAINTVVFYFHEKVWKKIEQQQESLLVS</sequence>
<evidence type="ECO:0000313" key="2">
    <source>
        <dbReference type="EMBL" id="BAJ04286.1"/>
    </source>
</evidence>
<name>D4ZFC2_SHEVD</name>
<keyword evidence="3" id="KW-1185">Reference proteome</keyword>
<dbReference type="OrthoDB" id="9133582at2"/>
<organism evidence="2 3">
    <name type="scientific">Shewanella violacea (strain JCM 10179 / CIP 106290 / LMG 19151 / DSS12)</name>
    <dbReference type="NCBI Taxonomy" id="637905"/>
    <lineage>
        <taxon>Bacteria</taxon>
        <taxon>Pseudomonadati</taxon>
        <taxon>Pseudomonadota</taxon>
        <taxon>Gammaproteobacteria</taxon>
        <taxon>Alteromonadales</taxon>
        <taxon>Shewanellaceae</taxon>
        <taxon>Shewanella</taxon>
    </lineage>
</organism>
<dbReference type="AlphaFoldDB" id="D4ZFC2"/>
<dbReference type="RefSeq" id="WP_013053569.1">
    <property type="nucleotide sequence ID" value="NC_014012.1"/>
</dbReference>
<dbReference type="STRING" id="637905.SVI_4315"/>
<feature type="domain" description="DUF2061" evidence="1">
    <location>
        <begin position="1"/>
        <end position="52"/>
    </location>
</feature>
<dbReference type="Proteomes" id="UP000002350">
    <property type="component" value="Chromosome"/>
</dbReference>
<dbReference type="Pfam" id="PF09834">
    <property type="entry name" value="DUF2061"/>
    <property type="match status" value="1"/>
</dbReference>
<protein>
    <recommendedName>
        <fullName evidence="1">DUF2061 domain-containing protein</fullName>
    </recommendedName>
</protein>
<accession>D4ZFC2</accession>
<evidence type="ECO:0000259" key="1">
    <source>
        <dbReference type="Pfam" id="PF09834"/>
    </source>
</evidence>
<dbReference type="InterPro" id="IPR018638">
    <property type="entry name" value="DUF2061_membrane"/>
</dbReference>
<evidence type="ECO:0000313" key="3">
    <source>
        <dbReference type="Proteomes" id="UP000002350"/>
    </source>
</evidence>
<dbReference type="HOGENOM" id="CLU_160691_2_0_6"/>